<gene>
    <name evidence="2" type="ORF">MFFC18_35720</name>
</gene>
<dbReference type="InterPro" id="IPR016024">
    <property type="entry name" value="ARM-type_fold"/>
</dbReference>
<dbReference type="RefSeq" id="WP_157665244.1">
    <property type="nucleotide sequence ID" value="NZ_LWSI01000052.1"/>
</dbReference>
<proteinExistence type="predicted"/>
<reference evidence="2 3" key="1">
    <citation type="submission" date="2019-08" db="EMBL/GenBank/DDBJ databases">
        <title>Deep-cultivation of Planctomycetes and their phenomic and genomic characterization uncovers novel biology.</title>
        <authorList>
            <person name="Wiegand S."/>
            <person name="Jogler M."/>
            <person name="Boedeker C."/>
            <person name="Pinto D."/>
            <person name="Vollmers J."/>
            <person name="Rivas-Marin E."/>
            <person name="Kohn T."/>
            <person name="Peeters S.H."/>
            <person name="Heuer A."/>
            <person name="Rast P."/>
            <person name="Oberbeckmann S."/>
            <person name="Bunk B."/>
            <person name="Jeske O."/>
            <person name="Meyerdierks A."/>
            <person name="Storesund J.E."/>
            <person name="Kallscheuer N."/>
            <person name="Luecker S."/>
            <person name="Lage O.M."/>
            <person name="Pohl T."/>
            <person name="Merkel B.J."/>
            <person name="Hornburger P."/>
            <person name="Mueller R.-W."/>
            <person name="Bruemmer F."/>
            <person name="Labrenz M."/>
            <person name="Spormann A.M."/>
            <person name="Op den Camp H."/>
            <person name="Overmann J."/>
            <person name="Amann R."/>
            <person name="Jetten M.S.M."/>
            <person name="Mascher T."/>
            <person name="Medema M.H."/>
            <person name="Devos D.P."/>
            <person name="Kaster A.-K."/>
            <person name="Ovreas L."/>
            <person name="Rohde M."/>
            <person name="Galperin M.Y."/>
            <person name="Jogler C."/>
        </authorList>
    </citation>
    <scope>NUCLEOTIDE SEQUENCE [LARGE SCALE GENOMIC DNA]</scope>
    <source>
        <strain evidence="2 3">FC18</strain>
    </source>
</reference>
<feature type="region of interest" description="Disordered" evidence="1">
    <location>
        <begin position="226"/>
        <end position="249"/>
    </location>
</feature>
<name>A0A5B9PM12_9BACT</name>
<sequence>MVRLQSSYRLASVTLLAVFSLSLFGCAEGQFWRTGKYAPWVRKKWEAEEQIADTLFARKKRMTEAVASVAGGTVESQQEVAQKLSEVILRDPILLLRLHALKLITSLDCPKTADTLAIAASDPSSDIRIATVEALKRIPGQDSIYQLQEILANDTDDDVRIAATRALGNFQGQTSVRALALALEDRNPALQISATESLMRATGQQSIGRDVAAWQNYVRQVAPGADAQTIPGSNEEPQIAKEPSGGTFR</sequence>
<dbReference type="InterPro" id="IPR011989">
    <property type="entry name" value="ARM-like"/>
</dbReference>
<dbReference type="PROSITE" id="PS51257">
    <property type="entry name" value="PROKAR_LIPOPROTEIN"/>
    <property type="match status" value="1"/>
</dbReference>
<accession>A0A5B9PM12</accession>
<dbReference type="SMART" id="SM00567">
    <property type="entry name" value="EZ_HEAT"/>
    <property type="match status" value="2"/>
</dbReference>
<dbReference type="KEGG" id="mff:MFFC18_35720"/>
<keyword evidence="3" id="KW-1185">Reference proteome</keyword>
<evidence type="ECO:0000256" key="1">
    <source>
        <dbReference type="SAM" id="MobiDB-lite"/>
    </source>
</evidence>
<dbReference type="AlphaFoldDB" id="A0A5B9PM12"/>
<dbReference type="Pfam" id="PF13646">
    <property type="entry name" value="HEAT_2"/>
    <property type="match status" value="1"/>
</dbReference>
<dbReference type="STRING" id="980251.GCA_001642875_04380"/>
<evidence type="ECO:0000313" key="3">
    <source>
        <dbReference type="Proteomes" id="UP000322214"/>
    </source>
</evidence>
<dbReference type="Proteomes" id="UP000322214">
    <property type="component" value="Chromosome"/>
</dbReference>
<dbReference type="Gene3D" id="1.25.10.10">
    <property type="entry name" value="Leucine-rich Repeat Variant"/>
    <property type="match status" value="1"/>
</dbReference>
<organism evidence="2 3">
    <name type="scientific">Mariniblastus fucicola</name>
    <dbReference type="NCBI Taxonomy" id="980251"/>
    <lineage>
        <taxon>Bacteria</taxon>
        <taxon>Pseudomonadati</taxon>
        <taxon>Planctomycetota</taxon>
        <taxon>Planctomycetia</taxon>
        <taxon>Pirellulales</taxon>
        <taxon>Pirellulaceae</taxon>
        <taxon>Mariniblastus</taxon>
    </lineage>
</organism>
<dbReference type="SUPFAM" id="SSF48371">
    <property type="entry name" value="ARM repeat"/>
    <property type="match status" value="1"/>
</dbReference>
<dbReference type="InterPro" id="IPR004155">
    <property type="entry name" value="PBS_lyase_HEAT"/>
</dbReference>
<protein>
    <submittedName>
        <fullName evidence="2">HEAT repeat protein</fullName>
    </submittedName>
</protein>
<evidence type="ECO:0000313" key="2">
    <source>
        <dbReference type="EMBL" id="QEG23671.1"/>
    </source>
</evidence>
<dbReference type="EMBL" id="CP042912">
    <property type="protein sequence ID" value="QEG23671.1"/>
    <property type="molecule type" value="Genomic_DNA"/>
</dbReference>